<keyword evidence="2" id="KW-1185">Reference proteome</keyword>
<dbReference type="EMBL" id="CM020618">
    <property type="protein sequence ID" value="KAK1861816.1"/>
    <property type="molecule type" value="Genomic_DNA"/>
</dbReference>
<reference evidence="1" key="1">
    <citation type="submission" date="2019-11" db="EMBL/GenBank/DDBJ databases">
        <title>Nori genome reveals adaptations in red seaweeds to the harsh intertidal environment.</title>
        <authorList>
            <person name="Wang D."/>
            <person name="Mao Y."/>
        </authorList>
    </citation>
    <scope>NUCLEOTIDE SEQUENCE</scope>
    <source>
        <tissue evidence="1">Gametophyte</tissue>
    </source>
</reference>
<name>A0ACC3BWH0_PYRYE</name>
<gene>
    <name evidence="1" type="ORF">I4F81_004396</name>
</gene>
<evidence type="ECO:0000313" key="1">
    <source>
        <dbReference type="EMBL" id="KAK1861816.1"/>
    </source>
</evidence>
<organism evidence="1 2">
    <name type="scientific">Pyropia yezoensis</name>
    <name type="common">Susabi-nori</name>
    <name type="synonym">Porphyra yezoensis</name>
    <dbReference type="NCBI Taxonomy" id="2788"/>
    <lineage>
        <taxon>Eukaryota</taxon>
        <taxon>Rhodophyta</taxon>
        <taxon>Bangiophyceae</taxon>
        <taxon>Bangiales</taxon>
        <taxon>Bangiaceae</taxon>
        <taxon>Pyropia</taxon>
    </lineage>
</organism>
<sequence>MARLSLAAVAATVVVATATLLSGAAGQPRRRLIGPPGVPSLWFNTLSATLDVYRQPGFEVPALARIVTTFLGLAFECTGTYDPSGVVYTDAYGERLPAVGSSKVQSEEAIDLCAAASSLAMYRRYFGDAVAEKMHAAGVEEEGVDLPRTLDDCDDASVDHPACYGLTLTQRMIKNHLERDGFNELGTDGDGPVVAPYTDVVTGYAPVNTPERVKHLTRWVALDQDLWGWGTYIRQKITHPQASRATPMLLPRSVLRKATSPPPYRHPDAYAPDFKCGRRGGSGGRGDPDRLCAKAAAVRDAVRESTMEQRTIAAWFDVKIGSLTTFPVLLGLNLTLAQYFTMEYTVNGLLYDSMMLVWREKLRHDAVRPASLVRSILDPSFTPALRTMPHSEYPSASACFCRVFLDALRVFGGDEVQLGNSFFAGDFGPELPSQDFNVTFRDTAHMARVCGQSRLWAGLHFPDAIDAGADLCSGLAVEGLRPLRLRGPPALLMKAGVSREAPHKTPSCGSEVFNVFHTFLLQNLE</sequence>
<proteinExistence type="predicted"/>
<accession>A0ACC3BWH0</accession>
<dbReference type="Proteomes" id="UP000798662">
    <property type="component" value="Chromosome 1"/>
</dbReference>
<comment type="caution">
    <text evidence="1">The sequence shown here is derived from an EMBL/GenBank/DDBJ whole genome shotgun (WGS) entry which is preliminary data.</text>
</comment>
<protein>
    <submittedName>
        <fullName evidence="1">Uncharacterized protein</fullName>
    </submittedName>
</protein>
<evidence type="ECO:0000313" key="2">
    <source>
        <dbReference type="Proteomes" id="UP000798662"/>
    </source>
</evidence>